<dbReference type="InterPro" id="IPR037278">
    <property type="entry name" value="ARFGAP/RecO"/>
</dbReference>
<dbReference type="CDD" id="cd08831">
    <property type="entry name" value="ArfGap_ArfGap2_3_like"/>
    <property type="match status" value="1"/>
</dbReference>
<dbReference type="InParanoid" id="F0ZM41"/>
<dbReference type="OMA" id="PANQVCF"/>
<dbReference type="eggNOG" id="KOG0706">
    <property type="taxonomic scope" value="Eukaryota"/>
</dbReference>
<keyword evidence="4" id="KW-0862">Zinc</keyword>
<dbReference type="OrthoDB" id="10266696at2759"/>
<dbReference type="InterPro" id="IPR038508">
    <property type="entry name" value="ArfGAP_dom_sf"/>
</dbReference>
<dbReference type="PANTHER" id="PTHR45686:SF23">
    <property type="entry name" value="ARF GTPASE ACTIVATING PROTEIN"/>
    <property type="match status" value="1"/>
</dbReference>
<feature type="compositionally biased region" description="Basic and acidic residues" evidence="6">
    <location>
        <begin position="238"/>
        <end position="260"/>
    </location>
</feature>
<dbReference type="Proteomes" id="UP000001064">
    <property type="component" value="Unassembled WGS sequence"/>
</dbReference>
<keyword evidence="3 5" id="KW-0863">Zinc-finger</keyword>
<name>F0ZM41_DICPU</name>
<dbReference type="InterPro" id="IPR001164">
    <property type="entry name" value="ArfGAP_dom"/>
</dbReference>
<dbReference type="FunCoup" id="F0ZM41">
    <property type="interactions" value="65"/>
</dbReference>
<feature type="compositionally biased region" description="Acidic residues" evidence="6">
    <location>
        <begin position="281"/>
        <end position="290"/>
    </location>
</feature>
<dbReference type="FunFam" id="1.10.220.150:FF:000041">
    <property type="entry name" value="ARF GAP-like zinc finger-containing protein"/>
    <property type="match status" value="1"/>
</dbReference>
<evidence type="ECO:0000256" key="5">
    <source>
        <dbReference type="PROSITE-ProRule" id="PRU00288"/>
    </source>
</evidence>
<dbReference type="GO" id="GO:0005096">
    <property type="term" value="F:GTPase activator activity"/>
    <property type="evidence" value="ECO:0007669"/>
    <property type="project" value="UniProtKB-KW"/>
</dbReference>
<dbReference type="SMART" id="SM00105">
    <property type="entry name" value="ArfGap"/>
    <property type="match status" value="1"/>
</dbReference>
<feature type="compositionally biased region" description="Basic and acidic residues" evidence="6">
    <location>
        <begin position="291"/>
        <end position="301"/>
    </location>
</feature>
<dbReference type="STRING" id="5786.F0ZM41"/>
<evidence type="ECO:0000256" key="6">
    <source>
        <dbReference type="SAM" id="MobiDB-lite"/>
    </source>
</evidence>
<gene>
    <name evidence="8" type="ORF">DICPUDRAFT_98039</name>
</gene>
<keyword evidence="2" id="KW-0479">Metal-binding</keyword>
<evidence type="ECO:0000256" key="2">
    <source>
        <dbReference type="ARBA" id="ARBA00022723"/>
    </source>
</evidence>
<evidence type="ECO:0000259" key="7">
    <source>
        <dbReference type="PROSITE" id="PS50115"/>
    </source>
</evidence>
<dbReference type="GO" id="GO:0099139">
    <property type="term" value="P:cheating during chimeric sorocarp development"/>
    <property type="evidence" value="ECO:0007669"/>
    <property type="project" value="EnsemblProtists"/>
</dbReference>
<accession>F0ZM41</accession>
<evidence type="ECO:0000313" key="8">
    <source>
        <dbReference type="EMBL" id="EGC34980.1"/>
    </source>
</evidence>
<feature type="compositionally biased region" description="Polar residues" evidence="6">
    <location>
        <begin position="380"/>
        <end position="392"/>
    </location>
</feature>
<organism evidence="8 9">
    <name type="scientific">Dictyostelium purpureum</name>
    <name type="common">Slime mold</name>
    <dbReference type="NCBI Taxonomy" id="5786"/>
    <lineage>
        <taxon>Eukaryota</taxon>
        <taxon>Amoebozoa</taxon>
        <taxon>Evosea</taxon>
        <taxon>Eumycetozoa</taxon>
        <taxon>Dictyostelia</taxon>
        <taxon>Dictyosteliales</taxon>
        <taxon>Dictyosteliaceae</taxon>
        <taxon>Dictyostelium</taxon>
    </lineage>
</organism>
<keyword evidence="9" id="KW-1185">Reference proteome</keyword>
<protein>
    <recommendedName>
        <fullName evidence="7">Arf-GAP domain-containing protein</fullName>
    </recommendedName>
</protein>
<evidence type="ECO:0000256" key="4">
    <source>
        <dbReference type="ARBA" id="ARBA00022833"/>
    </source>
</evidence>
<evidence type="ECO:0000256" key="1">
    <source>
        <dbReference type="ARBA" id="ARBA00022468"/>
    </source>
</evidence>
<feature type="compositionally biased region" description="Low complexity" evidence="6">
    <location>
        <begin position="317"/>
        <end position="360"/>
    </location>
</feature>
<dbReference type="GO" id="GO:0048205">
    <property type="term" value="P:COPI coating of Golgi vesicle"/>
    <property type="evidence" value="ECO:0000318"/>
    <property type="project" value="GO_Central"/>
</dbReference>
<feature type="domain" description="Arf-GAP" evidence="7">
    <location>
        <begin position="11"/>
        <end position="117"/>
    </location>
</feature>
<dbReference type="GeneID" id="10501903"/>
<evidence type="ECO:0000256" key="3">
    <source>
        <dbReference type="ARBA" id="ARBA00022771"/>
    </source>
</evidence>
<dbReference type="GO" id="GO:0000139">
    <property type="term" value="C:Golgi membrane"/>
    <property type="evidence" value="ECO:0007669"/>
    <property type="project" value="GOC"/>
</dbReference>
<proteinExistence type="predicted"/>
<dbReference type="SUPFAM" id="SSF57863">
    <property type="entry name" value="ArfGap/RecO-like zinc finger"/>
    <property type="match status" value="1"/>
</dbReference>
<reference evidence="9" key="1">
    <citation type="journal article" date="2011" name="Genome Biol.">
        <title>Comparative genomics of the social amoebae Dictyostelium discoideum and Dictyostelium purpureum.</title>
        <authorList>
            <consortium name="US DOE Joint Genome Institute (JGI-PGF)"/>
            <person name="Sucgang R."/>
            <person name="Kuo A."/>
            <person name="Tian X."/>
            <person name="Salerno W."/>
            <person name="Parikh A."/>
            <person name="Feasley C.L."/>
            <person name="Dalin E."/>
            <person name="Tu H."/>
            <person name="Huang E."/>
            <person name="Barry K."/>
            <person name="Lindquist E."/>
            <person name="Shapiro H."/>
            <person name="Bruce D."/>
            <person name="Schmutz J."/>
            <person name="Salamov A."/>
            <person name="Fey P."/>
            <person name="Gaudet P."/>
            <person name="Anjard C."/>
            <person name="Babu M.M."/>
            <person name="Basu S."/>
            <person name="Bushmanova Y."/>
            <person name="van der Wel H."/>
            <person name="Katoh-Kurasawa M."/>
            <person name="Dinh C."/>
            <person name="Coutinho P.M."/>
            <person name="Saito T."/>
            <person name="Elias M."/>
            <person name="Schaap P."/>
            <person name="Kay R.R."/>
            <person name="Henrissat B."/>
            <person name="Eichinger L."/>
            <person name="Rivero F."/>
            <person name="Putnam N.H."/>
            <person name="West C.M."/>
            <person name="Loomis W.F."/>
            <person name="Chisholm R.L."/>
            <person name="Shaulsky G."/>
            <person name="Strassmann J.E."/>
            <person name="Queller D.C."/>
            <person name="Kuspa A."/>
            <person name="Grigoriev I.V."/>
        </authorList>
    </citation>
    <scope>NUCLEOTIDE SEQUENCE [LARGE SCALE GENOMIC DNA]</scope>
    <source>
        <strain evidence="9">QSDP1</strain>
    </source>
</reference>
<dbReference type="GO" id="GO:0008270">
    <property type="term" value="F:zinc ion binding"/>
    <property type="evidence" value="ECO:0007669"/>
    <property type="project" value="UniProtKB-KW"/>
</dbReference>
<dbReference type="VEuPathDB" id="AmoebaDB:DICPUDRAFT_98039"/>
<keyword evidence="1" id="KW-0343">GTPase activation</keyword>
<feature type="region of interest" description="Disordered" evidence="6">
    <location>
        <begin position="130"/>
        <end position="199"/>
    </location>
</feature>
<dbReference type="PROSITE" id="PS50115">
    <property type="entry name" value="ARFGAP"/>
    <property type="match status" value="1"/>
</dbReference>
<dbReference type="Gene3D" id="1.10.220.150">
    <property type="entry name" value="Arf GTPase activating protein"/>
    <property type="match status" value="1"/>
</dbReference>
<dbReference type="RefSeq" id="XP_003288505.1">
    <property type="nucleotide sequence ID" value="XM_003288457.1"/>
</dbReference>
<dbReference type="EMBL" id="GL871076">
    <property type="protein sequence ID" value="EGC34980.1"/>
    <property type="molecule type" value="Genomic_DNA"/>
</dbReference>
<dbReference type="PRINTS" id="PR00405">
    <property type="entry name" value="REVINTRACTNG"/>
</dbReference>
<sequence>MESNSFLPQEESNLFFLKLLSKPENKLCFDCNAKGPKWASIPFGVFICLDCSSVHRNMGVHITFARSTQFDKWKLSQLKYMEYGGNLNAKQYFSEHGVSNNKIESKYQSDAASSYKQLLDTKVKKALKDLSSASPSSSTASTSTSTSTPTNNPSPFTPSPLSISTTSSNTTPKTVTTTTSTPTINNKKPTTTTKATNITGRLVDTDDADDFDSFFSSSPPKSVTTTKKIATKKIDQKSFDDDWDSTPDKKEEPVKVESSKKKSTSTSTPTSRSSHKFNNDFIEDDNEDEFNSNKRDNRNSDSDNSYDSPETGFSIYSNSKFSMNNNNNNKSSRQSNDNNNSPPLKPNNSNKANFSKNNYSPPNTRKSNYEQDETDYARKNFSNAKSISSNQYYGDDKDGKVDADKQNRISKFSGATSISSAQYYERDETPTLGDMSVGGIARHLAFNARTDFSSISNSLADHGKKIQNIANNIINELQDRYN</sequence>
<dbReference type="Pfam" id="PF01412">
    <property type="entry name" value="ArfGap"/>
    <property type="match status" value="1"/>
</dbReference>
<feature type="region of interest" description="Disordered" evidence="6">
    <location>
        <begin position="238"/>
        <end position="399"/>
    </location>
</feature>
<dbReference type="AlphaFoldDB" id="F0ZM41"/>
<evidence type="ECO:0000313" key="9">
    <source>
        <dbReference type="Proteomes" id="UP000001064"/>
    </source>
</evidence>
<dbReference type="PANTHER" id="PTHR45686">
    <property type="entry name" value="ADP-RIBOSYLATION FACTOR GTPASE ACTIVATING PROTEIN 3, ISOFORM H-RELATED"/>
    <property type="match status" value="1"/>
</dbReference>
<dbReference type="KEGG" id="dpp:DICPUDRAFT_98039"/>